<proteinExistence type="predicted"/>
<feature type="domain" description="Reverse transcriptase/retrotransposon-derived protein RNase H-like" evidence="2">
    <location>
        <begin position="111"/>
        <end position="204"/>
    </location>
</feature>
<dbReference type="Gene3D" id="3.10.10.10">
    <property type="entry name" value="HIV Type 1 Reverse Transcriptase, subunit A, domain 1"/>
    <property type="match status" value="1"/>
</dbReference>
<evidence type="ECO:0000259" key="2">
    <source>
        <dbReference type="Pfam" id="PF17919"/>
    </source>
</evidence>
<dbReference type="PANTHER" id="PTHR37984:SF5">
    <property type="entry name" value="PROTEIN NYNRIN-LIKE"/>
    <property type="match status" value="1"/>
</dbReference>
<name>A0AAW2T556_SESRA</name>
<dbReference type="InterPro" id="IPR043502">
    <property type="entry name" value="DNA/RNA_pol_sf"/>
</dbReference>
<dbReference type="Pfam" id="PF17919">
    <property type="entry name" value="RT_RNaseH_2"/>
    <property type="match status" value="1"/>
</dbReference>
<comment type="caution">
    <text evidence="3">The sequence shown here is derived from an EMBL/GenBank/DDBJ whole genome shotgun (WGS) entry which is preliminary data.</text>
</comment>
<dbReference type="InterPro" id="IPR043128">
    <property type="entry name" value="Rev_trsase/Diguanyl_cyclase"/>
</dbReference>
<dbReference type="InterPro" id="IPR041577">
    <property type="entry name" value="RT_RNaseH_2"/>
</dbReference>
<dbReference type="PANTHER" id="PTHR37984">
    <property type="entry name" value="PROTEIN CBG26694"/>
    <property type="match status" value="1"/>
</dbReference>
<keyword evidence="1" id="KW-0511">Multifunctional enzyme</keyword>
<dbReference type="Gene3D" id="3.30.70.270">
    <property type="match status" value="1"/>
</dbReference>
<dbReference type="EMBL" id="JACGWJ010000009">
    <property type="protein sequence ID" value="KAL0399752.1"/>
    <property type="molecule type" value="Genomic_DNA"/>
</dbReference>
<gene>
    <name evidence="3" type="ORF">Sradi_2318500</name>
</gene>
<evidence type="ECO:0000256" key="1">
    <source>
        <dbReference type="ARBA" id="ARBA00023268"/>
    </source>
</evidence>
<accession>A0AAW2T556</accession>
<sequence>MSFLDAFFKKYNQIRLAPEDQEKTSFVKEQGTYCCTAMPFGLKNAGATYQRGIEANLEKIEAIIKMQSPNTVKEVQKLAGMIAALNRFISRSSDKGLLFFKVLITIERFSWTEQCQAAFEDLKKYLASPPLLTKPKPDETLFLYLAVSKGAVSAVLVREGCKHQSIYYVSKTLQVPKEIYPQIEKMTLALVTAARRLSPYFQSHP</sequence>
<protein>
    <recommendedName>
        <fullName evidence="2">Reverse transcriptase/retrotransposon-derived protein RNase H-like domain-containing protein</fullName>
    </recommendedName>
</protein>
<evidence type="ECO:0000313" key="3">
    <source>
        <dbReference type="EMBL" id="KAL0399752.1"/>
    </source>
</evidence>
<organism evidence="3">
    <name type="scientific">Sesamum radiatum</name>
    <name type="common">Black benniseed</name>
    <dbReference type="NCBI Taxonomy" id="300843"/>
    <lineage>
        <taxon>Eukaryota</taxon>
        <taxon>Viridiplantae</taxon>
        <taxon>Streptophyta</taxon>
        <taxon>Embryophyta</taxon>
        <taxon>Tracheophyta</taxon>
        <taxon>Spermatophyta</taxon>
        <taxon>Magnoliopsida</taxon>
        <taxon>eudicotyledons</taxon>
        <taxon>Gunneridae</taxon>
        <taxon>Pentapetalae</taxon>
        <taxon>asterids</taxon>
        <taxon>lamiids</taxon>
        <taxon>Lamiales</taxon>
        <taxon>Pedaliaceae</taxon>
        <taxon>Sesamum</taxon>
    </lineage>
</organism>
<reference evidence="3" key="1">
    <citation type="submission" date="2020-06" db="EMBL/GenBank/DDBJ databases">
        <authorList>
            <person name="Li T."/>
            <person name="Hu X."/>
            <person name="Zhang T."/>
            <person name="Song X."/>
            <person name="Zhang H."/>
            <person name="Dai N."/>
            <person name="Sheng W."/>
            <person name="Hou X."/>
            <person name="Wei L."/>
        </authorList>
    </citation>
    <scope>NUCLEOTIDE SEQUENCE</scope>
    <source>
        <strain evidence="3">G02</strain>
        <tissue evidence="3">Leaf</tissue>
    </source>
</reference>
<dbReference type="AlphaFoldDB" id="A0AAW2T556"/>
<dbReference type="InterPro" id="IPR050951">
    <property type="entry name" value="Retrovirus_Pol_polyprotein"/>
</dbReference>
<dbReference type="SUPFAM" id="SSF56672">
    <property type="entry name" value="DNA/RNA polymerases"/>
    <property type="match status" value="1"/>
</dbReference>
<reference evidence="3" key="2">
    <citation type="journal article" date="2024" name="Plant">
        <title>Genomic evolution and insights into agronomic trait innovations of Sesamum species.</title>
        <authorList>
            <person name="Miao H."/>
            <person name="Wang L."/>
            <person name="Qu L."/>
            <person name="Liu H."/>
            <person name="Sun Y."/>
            <person name="Le M."/>
            <person name="Wang Q."/>
            <person name="Wei S."/>
            <person name="Zheng Y."/>
            <person name="Lin W."/>
            <person name="Duan Y."/>
            <person name="Cao H."/>
            <person name="Xiong S."/>
            <person name="Wang X."/>
            <person name="Wei L."/>
            <person name="Li C."/>
            <person name="Ma Q."/>
            <person name="Ju M."/>
            <person name="Zhao R."/>
            <person name="Li G."/>
            <person name="Mu C."/>
            <person name="Tian Q."/>
            <person name="Mei H."/>
            <person name="Zhang T."/>
            <person name="Gao T."/>
            <person name="Zhang H."/>
        </authorList>
    </citation>
    <scope>NUCLEOTIDE SEQUENCE</scope>
    <source>
        <strain evidence="3">G02</strain>
    </source>
</reference>
<dbReference type="GO" id="GO:0003824">
    <property type="term" value="F:catalytic activity"/>
    <property type="evidence" value="ECO:0007669"/>
    <property type="project" value="UniProtKB-KW"/>
</dbReference>